<dbReference type="InterPro" id="IPR018200">
    <property type="entry name" value="USP_CS"/>
</dbReference>
<keyword evidence="5 7" id="KW-0378">Hydrolase</keyword>
<evidence type="ECO:0000256" key="5">
    <source>
        <dbReference type="ARBA" id="ARBA00022801"/>
    </source>
</evidence>
<dbReference type="GO" id="GO:0004843">
    <property type="term" value="F:cysteine-type deubiquitinase activity"/>
    <property type="evidence" value="ECO:0007669"/>
    <property type="project" value="UniProtKB-UniRule"/>
</dbReference>
<organism evidence="11 14">
    <name type="scientific">Adineta ricciae</name>
    <name type="common">Rotifer</name>
    <dbReference type="NCBI Taxonomy" id="249248"/>
    <lineage>
        <taxon>Eukaryota</taxon>
        <taxon>Metazoa</taxon>
        <taxon>Spiralia</taxon>
        <taxon>Gnathifera</taxon>
        <taxon>Rotifera</taxon>
        <taxon>Eurotatoria</taxon>
        <taxon>Bdelloidea</taxon>
        <taxon>Adinetida</taxon>
        <taxon>Adinetidae</taxon>
        <taxon>Adineta</taxon>
    </lineage>
</organism>
<dbReference type="EC" id="3.4.19.12" evidence="7"/>
<dbReference type="Proteomes" id="UP000663828">
    <property type="component" value="Unassembled WGS sequence"/>
</dbReference>
<dbReference type="OrthoDB" id="333239at2759"/>
<dbReference type="PROSITE" id="PS00299">
    <property type="entry name" value="UBIQUITIN_1"/>
    <property type="match status" value="1"/>
</dbReference>
<feature type="domain" description="USP" evidence="10">
    <location>
        <begin position="105"/>
        <end position="481"/>
    </location>
</feature>
<dbReference type="CDD" id="cd16104">
    <property type="entry name" value="Ubl_USP14_like"/>
    <property type="match status" value="1"/>
</dbReference>
<dbReference type="Gene3D" id="3.90.70.10">
    <property type="entry name" value="Cysteine proteinases"/>
    <property type="match status" value="1"/>
</dbReference>
<keyword evidence="6 7" id="KW-0788">Thiol protease</keyword>
<evidence type="ECO:0000256" key="8">
    <source>
        <dbReference type="SAM" id="MobiDB-lite"/>
    </source>
</evidence>
<dbReference type="InterPro" id="IPR044635">
    <property type="entry name" value="UBP14-like"/>
</dbReference>
<name>A0A814GZB4_ADIRI</name>
<dbReference type="FunFam" id="3.90.70.10:FF:000032">
    <property type="entry name" value="Ubiquitin carboxyl-terminal hydrolase 14"/>
    <property type="match status" value="1"/>
</dbReference>
<dbReference type="InterPro" id="IPR019954">
    <property type="entry name" value="Ubiquitin_CS"/>
</dbReference>
<protein>
    <recommendedName>
        <fullName evidence="7">Ubiquitin carboxyl-terminal hydrolase</fullName>
        <ecNumber evidence="7">3.4.19.12</ecNumber>
    </recommendedName>
</protein>
<dbReference type="Pfam" id="PF00443">
    <property type="entry name" value="UCH"/>
    <property type="match status" value="1"/>
</dbReference>
<dbReference type="GO" id="GO:0070628">
    <property type="term" value="F:proteasome binding"/>
    <property type="evidence" value="ECO:0007669"/>
    <property type="project" value="TreeGrafter"/>
</dbReference>
<dbReference type="GO" id="GO:0043161">
    <property type="term" value="P:proteasome-mediated ubiquitin-dependent protein catabolic process"/>
    <property type="evidence" value="ECO:0007669"/>
    <property type="project" value="InterPro"/>
</dbReference>
<comment type="catalytic activity">
    <reaction evidence="1 7">
        <text>Thiol-dependent hydrolysis of ester, thioester, amide, peptide and isopeptide bonds formed by the C-terminal Gly of ubiquitin (a 76-residue protein attached to proteins as an intracellular targeting signal).</text>
        <dbReference type="EC" id="3.4.19.12"/>
    </reaction>
</comment>
<reference evidence="11" key="1">
    <citation type="submission" date="2021-02" db="EMBL/GenBank/DDBJ databases">
        <authorList>
            <person name="Nowell W R."/>
        </authorList>
    </citation>
    <scope>NUCLEOTIDE SEQUENCE</scope>
</reference>
<comment type="similarity">
    <text evidence="2">Belongs to the peptidase C19 family. USP14/UBP6 subfamily.</text>
</comment>
<feature type="region of interest" description="Disordered" evidence="8">
    <location>
        <begin position="488"/>
        <end position="513"/>
    </location>
</feature>
<evidence type="ECO:0000256" key="2">
    <source>
        <dbReference type="ARBA" id="ARBA00008739"/>
    </source>
</evidence>
<dbReference type="InterPro" id="IPR001394">
    <property type="entry name" value="Peptidase_C19_UCH"/>
</dbReference>
<evidence type="ECO:0000256" key="6">
    <source>
        <dbReference type="ARBA" id="ARBA00022807"/>
    </source>
</evidence>
<keyword evidence="4 7" id="KW-0833">Ubl conjugation pathway</keyword>
<dbReference type="InterPro" id="IPR029071">
    <property type="entry name" value="Ubiquitin-like_domsf"/>
</dbReference>
<dbReference type="InterPro" id="IPR038765">
    <property type="entry name" value="Papain-like_cys_pep_sf"/>
</dbReference>
<accession>A0A814GZB4</accession>
<dbReference type="GO" id="GO:0016579">
    <property type="term" value="P:protein deubiquitination"/>
    <property type="evidence" value="ECO:0007669"/>
    <property type="project" value="InterPro"/>
</dbReference>
<keyword evidence="3 7" id="KW-0645">Protease</keyword>
<dbReference type="PROSITE" id="PS00972">
    <property type="entry name" value="USP_1"/>
    <property type="match status" value="1"/>
</dbReference>
<evidence type="ECO:0000313" key="14">
    <source>
        <dbReference type="Proteomes" id="UP000663852"/>
    </source>
</evidence>
<dbReference type="PROSITE" id="PS00973">
    <property type="entry name" value="USP_2"/>
    <property type="match status" value="1"/>
</dbReference>
<evidence type="ECO:0000259" key="10">
    <source>
        <dbReference type="PROSITE" id="PS50235"/>
    </source>
</evidence>
<dbReference type="InterPro" id="IPR000626">
    <property type="entry name" value="Ubiquitin-like_dom"/>
</dbReference>
<evidence type="ECO:0000313" key="11">
    <source>
        <dbReference type="EMBL" id="CAF1002995.1"/>
    </source>
</evidence>
<feature type="compositionally biased region" description="Polar residues" evidence="8">
    <location>
        <begin position="501"/>
        <end position="513"/>
    </location>
</feature>
<keyword evidence="13" id="KW-1185">Reference proteome</keyword>
<evidence type="ECO:0000256" key="3">
    <source>
        <dbReference type="ARBA" id="ARBA00022670"/>
    </source>
</evidence>
<dbReference type="PROSITE" id="PS50235">
    <property type="entry name" value="USP_3"/>
    <property type="match status" value="1"/>
</dbReference>
<dbReference type="SMART" id="SM00213">
    <property type="entry name" value="UBQ"/>
    <property type="match status" value="1"/>
</dbReference>
<dbReference type="AlphaFoldDB" id="A0A814GZB4"/>
<dbReference type="PROSITE" id="PS50053">
    <property type="entry name" value="UBIQUITIN_2"/>
    <property type="match status" value="1"/>
</dbReference>
<dbReference type="Gene3D" id="3.10.20.90">
    <property type="entry name" value="Phosphatidylinositol 3-kinase Catalytic Subunit, Chain A, domain 1"/>
    <property type="match status" value="1"/>
</dbReference>
<dbReference type="PANTHER" id="PTHR43982:SF1">
    <property type="entry name" value="UBIQUITIN CARBOXYL-TERMINAL HYDROLASE 14"/>
    <property type="match status" value="1"/>
</dbReference>
<dbReference type="EMBL" id="CAJNOR010001222">
    <property type="protein sequence ID" value="CAF1100929.1"/>
    <property type="molecule type" value="Genomic_DNA"/>
</dbReference>
<dbReference type="PANTHER" id="PTHR43982">
    <property type="entry name" value="UBIQUITIN CARBOXYL-TERMINAL HYDROLASE"/>
    <property type="match status" value="1"/>
</dbReference>
<dbReference type="Proteomes" id="UP000663852">
    <property type="component" value="Unassembled WGS sequence"/>
</dbReference>
<evidence type="ECO:0000256" key="4">
    <source>
        <dbReference type="ARBA" id="ARBA00022786"/>
    </source>
</evidence>
<proteinExistence type="inferred from homology"/>
<gene>
    <name evidence="11" type="ORF">EDS130_LOCUS14981</name>
    <name evidence="12" type="ORF">XAT740_LOCUS18347</name>
</gene>
<evidence type="ECO:0000259" key="9">
    <source>
        <dbReference type="PROSITE" id="PS50053"/>
    </source>
</evidence>
<dbReference type="CDD" id="cd02657">
    <property type="entry name" value="Peptidase_C19A"/>
    <property type="match status" value="1"/>
</dbReference>
<evidence type="ECO:0000256" key="1">
    <source>
        <dbReference type="ARBA" id="ARBA00000707"/>
    </source>
</evidence>
<dbReference type="InterPro" id="IPR028889">
    <property type="entry name" value="USP"/>
</dbReference>
<evidence type="ECO:0000256" key="7">
    <source>
        <dbReference type="RuleBase" id="RU366025"/>
    </source>
</evidence>
<evidence type="ECO:0000313" key="12">
    <source>
        <dbReference type="EMBL" id="CAF1100929.1"/>
    </source>
</evidence>
<dbReference type="SUPFAM" id="SSF54001">
    <property type="entry name" value="Cysteine proteinases"/>
    <property type="match status" value="1"/>
</dbReference>
<dbReference type="EMBL" id="CAJNOJ010000062">
    <property type="protein sequence ID" value="CAF1002995.1"/>
    <property type="molecule type" value="Genomic_DNA"/>
</dbReference>
<dbReference type="SUPFAM" id="SSF54236">
    <property type="entry name" value="Ubiquitin-like"/>
    <property type="match status" value="1"/>
</dbReference>
<dbReference type="GO" id="GO:0061136">
    <property type="term" value="P:regulation of proteasomal protein catabolic process"/>
    <property type="evidence" value="ECO:0007669"/>
    <property type="project" value="TreeGrafter"/>
</dbReference>
<sequence>MSTVKINVKWGKEVFKDIEVDTSLPPAVLKAQLFSVTNVPTERQKIMVKGQTIGDETWGKVALTNGLTLLMMGSADPVPEMPTEKVKFLEDMTEAQLARHLQHPGGLKNLGNTCYMNATLQCLKGVPELRDAVKQFLPTNISHSGQGAMMIDGTQMVTSALKTTYQQLDVTSEAFMPLTFLATIHREFPRFAEKDDHGHLMQQDANEFWVQLMQVLQMNLPGKKLTSETVASSSADKSFIDQYFGISTRATMKCNEAPEEPPTVSDERLLQLSCFINQDVKYLFTGLKNRLEEHITKHSSTLNRDAIFTKTTHISRLPSYLTIQFVRFFYKEKEKINAKILKDVQYSMVLDVFDLCTPELQKRLMPMREKIKAAEDAKLDRERAKKLGEPVTEPKNLTRLPTSFPDDLGSNNSGFYQLNAVLTHKGRSSSSGHYVAWVRRSQNEWLMFDDENVTPVTEEDVLKLSGGGDWHTAYLLIYGPRTIEYEEKSNDGASGEANATAMDTTTSANGART</sequence>
<feature type="domain" description="Ubiquitin-like" evidence="9">
    <location>
        <begin position="4"/>
        <end position="72"/>
    </location>
</feature>
<evidence type="ECO:0000313" key="13">
    <source>
        <dbReference type="Proteomes" id="UP000663828"/>
    </source>
</evidence>
<comment type="caution">
    <text evidence="11">The sequence shown here is derived from an EMBL/GenBank/DDBJ whole genome shotgun (WGS) entry which is preliminary data.</text>
</comment>